<comment type="caution">
    <text evidence="2">The sequence shown here is derived from an EMBL/GenBank/DDBJ whole genome shotgun (WGS) entry which is preliminary data.</text>
</comment>
<accession>A0A2P8DGM9</accession>
<sequence>MEHPRKPRTATTLALSAVVLAALAGCGSGGVQGAGVTATDLGEAQLTEFSGTKPVPDQTESGAYAKLDTVQQTEKLREATTLDKPACLDAVNQWGGLKEVRSAPTSLATFSTGRTTITHMLVHLPGEPAKKALDINPPKDCSAYQSTSANGTKSTYSMRTLDLPTFGEESRAFLVETKVGKQRVKMYNLVYRHGEYLGTTTVLGPEDAEEMLREFTEAAVERESEVLS</sequence>
<feature type="chain" id="PRO_5039273601" description="PknH-like protein" evidence="1">
    <location>
        <begin position="25"/>
        <end position="228"/>
    </location>
</feature>
<keyword evidence="3" id="KW-1185">Reference proteome</keyword>
<name>A0A2P8DGM9_9ACTN</name>
<dbReference type="Proteomes" id="UP000240542">
    <property type="component" value="Unassembled WGS sequence"/>
</dbReference>
<dbReference type="RefSeq" id="WP_106584286.1">
    <property type="nucleotide sequence ID" value="NZ_PYGA01000012.1"/>
</dbReference>
<protein>
    <recommendedName>
        <fullName evidence="4">PknH-like protein</fullName>
    </recommendedName>
</protein>
<dbReference type="AlphaFoldDB" id="A0A2P8DGM9"/>
<reference evidence="2 3" key="1">
    <citation type="submission" date="2018-03" db="EMBL/GenBank/DDBJ databases">
        <title>Genomic Encyclopedia of Archaeal and Bacterial Type Strains, Phase II (KMG-II): from individual species to whole genera.</title>
        <authorList>
            <person name="Goeker M."/>
        </authorList>
    </citation>
    <scope>NUCLEOTIDE SEQUENCE [LARGE SCALE GENOMIC DNA]</scope>
    <source>
        <strain evidence="2 3">DSM 45312</strain>
    </source>
</reference>
<dbReference type="PROSITE" id="PS51257">
    <property type="entry name" value="PROKAR_LIPOPROTEIN"/>
    <property type="match status" value="1"/>
</dbReference>
<gene>
    <name evidence="2" type="ORF">CLV63_112221</name>
</gene>
<dbReference type="EMBL" id="PYGA01000012">
    <property type="protein sequence ID" value="PSK96336.1"/>
    <property type="molecule type" value="Genomic_DNA"/>
</dbReference>
<evidence type="ECO:0000313" key="3">
    <source>
        <dbReference type="Proteomes" id="UP000240542"/>
    </source>
</evidence>
<proteinExistence type="predicted"/>
<evidence type="ECO:0008006" key="4">
    <source>
        <dbReference type="Google" id="ProtNLM"/>
    </source>
</evidence>
<evidence type="ECO:0000256" key="1">
    <source>
        <dbReference type="SAM" id="SignalP"/>
    </source>
</evidence>
<organism evidence="2 3">
    <name type="scientific">Murinocardiopsis flavida</name>
    <dbReference type="NCBI Taxonomy" id="645275"/>
    <lineage>
        <taxon>Bacteria</taxon>
        <taxon>Bacillati</taxon>
        <taxon>Actinomycetota</taxon>
        <taxon>Actinomycetes</taxon>
        <taxon>Streptosporangiales</taxon>
        <taxon>Nocardiopsidaceae</taxon>
        <taxon>Murinocardiopsis</taxon>
    </lineage>
</organism>
<keyword evidence="1" id="KW-0732">Signal</keyword>
<feature type="signal peptide" evidence="1">
    <location>
        <begin position="1"/>
        <end position="24"/>
    </location>
</feature>
<dbReference type="OrthoDB" id="3424196at2"/>
<evidence type="ECO:0000313" key="2">
    <source>
        <dbReference type="EMBL" id="PSK96336.1"/>
    </source>
</evidence>